<organism evidence="2 3">
    <name type="scientific">Nocardioides bigeumensis</name>
    <dbReference type="NCBI Taxonomy" id="433657"/>
    <lineage>
        <taxon>Bacteria</taxon>
        <taxon>Bacillati</taxon>
        <taxon>Actinomycetota</taxon>
        <taxon>Actinomycetes</taxon>
        <taxon>Propionibacteriales</taxon>
        <taxon>Nocardioidaceae</taxon>
        <taxon>Nocardioides</taxon>
    </lineage>
</organism>
<comment type="caution">
    <text evidence="2">The sequence shown here is derived from an EMBL/GenBank/DDBJ whole genome shotgun (WGS) entry which is preliminary data.</text>
</comment>
<evidence type="ECO:0000259" key="1">
    <source>
        <dbReference type="PROSITE" id="PS51186"/>
    </source>
</evidence>
<dbReference type="EMBL" id="BAAAQQ010000002">
    <property type="protein sequence ID" value="GAA2116109.1"/>
    <property type="molecule type" value="Genomic_DNA"/>
</dbReference>
<dbReference type="Gene3D" id="3.40.630.30">
    <property type="match status" value="1"/>
</dbReference>
<dbReference type="PANTHER" id="PTHR43441">
    <property type="entry name" value="RIBOSOMAL-PROTEIN-SERINE ACETYLTRANSFERASE"/>
    <property type="match status" value="1"/>
</dbReference>
<evidence type="ECO:0000313" key="2">
    <source>
        <dbReference type="EMBL" id="GAA2116109.1"/>
    </source>
</evidence>
<dbReference type="RefSeq" id="WP_344302138.1">
    <property type="nucleotide sequence ID" value="NZ_BAAAQQ010000002.1"/>
</dbReference>
<dbReference type="SUPFAM" id="SSF55729">
    <property type="entry name" value="Acyl-CoA N-acyltransferases (Nat)"/>
    <property type="match status" value="1"/>
</dbReference>
<feature type="domain" description="N-acetyltransferase" evidence="1">
    <location>
        <begin position="20"/>
        <end position="190"/>
    </location>
</feature>
<evidence type="ECO:0000313" key="3">
    <source>
        <dbReference type="Proteomes" id="UP001500575"/>
    </source>
</evidence>
<dbReference type="PROSITE" id="PS51186">
    <property type="entry name" value="GNAT"/>
    <property type="match status" value="1"/>
</dbReference>
<dbReference type="Proteomes" id="UP001500575">
    <property type="component" value="Unassembled WGS sequence"/>
</dbReference>
<protein>
    <submittedName>
        <fullName evidence="2">GNAT family protein</fullName>
    </submittedName>
</protein>
<proteinExistence type="predicted"/>
<reference evidence="2 3" key="1">
    <citation type="journal article" date="2019" name="Int. J. Syst. Evol. Microbiol.">
        <title>The Global Catalogue of Microorganisms (GCM) 10K type strain sequencing project: providing services to taxonomists for standard genome sequencing and annotation.</title>
        <authorList>
            <consortium name="The Broad Institute Genomics Platform"/>
            <consortium name="The Broad Institute Genome Sequencing Center for Infectious Disease"/>
            <person name="Wu L."/>
            <person name="Ma J."/>
        </authorList>
    </citation>
    <scope>NUCLEOTIDE SEQUENCE [LARGE SCALE GENOMIC DNA]</scope>
    <source>
        <strain evidence="2 3">JCM 16021</strain>
    </source>
</reference>
<dbReference type="InterPro" id="IPR000182">
    <property type="entry name" value="GNAT_dom"/>
</dbReference>
<name>A0ABN2XU04_9ACTN</name>
<dbReference type="Pfam" id="PF13302">
    <property type="entry name" value="Acetyltransf_3"/>
    <property type="match status" value="1"/>
</dbReference>
<keyword evidence="3" id="KW-1185">Reference proteome</keyword>
<dbReference type="InterPro" id="IPR016181">
    <property type="entry name" value="Acyl_CoA_acyltransferase"/>
</dbReference>
<sequence length="218" mass="24055">MTAVPDLLPMLGLRVSAGPLELRGLRDEDLATLVDVVAAGVHPPERMPFTFPWTDVDRDRLPTAFAQYHWRTRADFSPDSWSLNLGVWYDGRLVGVQGFDTSKYLVTRSGETGSWLGLGHQGRGIGTAMRQVMCAFVFDHLDAVQITSGAFTDNPSSQAVSRKVGYVENGRIRRERRPGEAATTIQLLLTPEAFVRGEHPLEVSGVEAFRRSIGLDSD</sequence>
<dbReference type="PANTHER" id="PTHR43441:SF11">
    <property type="entry name" value="RIBOSOMAL-PROTEIN-SERINE ACETYLTRANSFERASE"/>
    <property type="match status" value="1"/>
</dbReference>
<dbReference type="InterPro" id="IPR051908">
    <property type="entry name" value="Ribosomal_N-acetyltransferase"/>
</dbReference>
<gene>
    <name evidence="2" type="ORF">GCM10009843_06080</name>
</gene>
<accession>A0ABN2XU04</accession>